<keyword evidence="1" id="KW-0812">Transmembrane</keyword>
<reference evidence="2" key="1">
    <citation type="journal article" date="2023" name="Nat. Commun.">
        <title>Identification of a novel Human Milk Oligosaccharides utilization cluster in the infant gut commensal Bacteroides dorei.</title>
        <authorList>
            <person name="Kijner S."/>
            <person name="Ennis D."/>
            <person name="Shmorak S."/>
            <person name="Florentin A."/>
            <person name="Yassour M."/>
        </authorList>
    </citation>
    <scope>NUCLEOTIDE SEQUENCE</scope>
    <source>
        <strain evidence="2">2</strain>
    </source>
</reference>
<feature type="transmembrane region" description="Helical" evidence="1">
    <location>
        <begin position="94"/>
        <end position="113"/>
    </location>
</feature>
<evidence type="ECO:0000256" key="1">
    <source>
        <dbReference type="SAM" id="Phobius"/>
    </source>
</evidence>
<feature type="transmembrane region" description="Helical" evidence="1">
    <location>
        <begin position="56"/>
        <end position="74"/>
    </location>
</feature>
<proteinExistence type="predicted"/>
<dbReference type="Proteomes" id="UP001177934">
    <property type="component" value="Chromosome"/>
</dbReference>
<protein>
    <submittedName>
        <fullName evidence="2">Uncharacterized protein</fullName>
    </submittedName>
</protein>
<feature type="transmembrane region" description="Helical" evidence="1">
    <location>
        <begin position="7"/>
        <end position="23"/>
    </location>
</feature>
<feature type="transmembrane region" description="Helical" evidence="1">
    <location>
        <begin position="134"/>
        <end position="155"/>
    </location>
</feature>
<organism evidence="2 3">
    <name type="scientific">Phocaeicola dorei</name>
    <dbReference type="NCBI Taxonomy" id="357276"/>
    <lineage>
        <taxon>Bacteria</taxon>
        <taxon>Pseudomonadati</taxon>
        <taxon>Bacteroidota</taxon>
        <taxon>Bacteroidia</taxon>
        <taxon>Bacteroidales</taxon>
        <taxon>Bacteroidaceae</taxon>
        <taxon>Phocaeicola</taxon>
    </lineage>
</organism>
<accession>A0AA95KVG6</accession>
<sequence length="188" mass="21631">MLQIKRWGHCIILIAIAVELILWPSLENLIGCGMTLICWIIFSKIGLNETTIKEHIFSWLVFLSMSLYRILPLLATLLECHSIGYNFVNPIETYLGETCLFLISALAFYLATNQKKALTSLKIRLYKCGFYDRVSDNTIWCLGILGLIIRFYLMSTHIQIGDIIGKALSGFTFFQYAPIMLFFHLYIK</sequence>
<evidence type="ECO:0000313" key="3">
    <source>
        <dbReference type="Proteomes" id="UP001177934"/>
    </source>
</evidence>
<keyword evidence="1" id="KW-0472">Membrane</keyword>
<keyword evidence="1" id="KW-1133">Transmembrane helix</keyword>
<dbReference type="AlphaFoldDB" id="A0AA95KVG6"/>
<feature type="transmembrane region" description="Helical" evidence="1">
    <location>
        <begin position="29"/>
        <end position="47"/>
    </location>
</feature>
<evidence type="ECO:0000313" key="2">
    <source>
        <dbReference type="EMBL" id="WHX11601.1"/>
    </source>
</evidence>
<name>A0AA95KVG6_9BACT</name>
<dbReference type="EMBL" id="CP126056">
    <property type="protein sequence ID" value="WHX11601.1"/>
    <property type="molecule type" value="Genomic_DNA"/>
</dbReference>
<gene>
    <name evidence="2" type="ORF">QNN11_10350</name>
</gene>
<feature type="transmembrane region" description="Helical" evidence="1">
    <location>
        <begin position="167"/>
        <end position="187"/>
    </location>
</feature>